<keyword evidence="7" id="KW-0449">Lipoprotein</keyword>
<feature type="domain" description="EF-hand" evidence="10">
    <location>
        <begin position="86"/>
        <end position="121"/>
    </location>
</feature>
<evidence type="ECO:0000256" key="1">
    <source>
        <dbReference type="ARBA" id="ARBA00014955"/>
    </source>
</evidence>
<dbReference type="PANTHER" id="PTHR23055">
    <property type="entry name" value="CALCIUM BINDING PROTEINS"/>
    <property type="match status" value="1"/>
</dbReference>
<dbReference type="SMART" id="SM00054">
    <property type="entry name" value="EFh"/>
    <property type="match status" value="3"/>
</dbReference>
<keyword evidence="12" id="KW-1185">Reference proteome</keyword>
<accession>A0A7K6UDA6</accession>
<dbReference type="InterPro" id="IPR018247">
    <property type="entry name" value="EF_Hand_1_Ca_BS"/>
</dbReference>
<evidence type="ECO:0000256" key="7">
    <source>
        <dbReference type="ARBA" id="ARBA00023288"/>
    </source>
</evidence>
<dbReference type="Proteomes" id="UP000559068">
    <property type="component" value="Unassembled WGS sequence"/>
</dbReference>
<dbReference type="OrthoDB" id="191686at2759"/>
<evidence type="ECO:0000256" key="2">
    <source>
        <dbReference type="ARBA" id="ARBA00022606"/>
    </source>
</evidence>
<dbReference type="PROSITE" id="PS50222">
    <property type="entry name" value="EF_HAND_2"/>
    <property type="match status" value="3"/>
</dbReference>
<keyword evidence="4" id="KW-0479">Metal-binding</keyword>
<keyword evidence="2" id="KW-0716">Sensory transduction</keyword>
<dbReference type="GO" id="GO:0120199">
    <property type="term" value="C:cone photoreceptor outer segment"/>
    <property type="evidence" value="ECO:0007669"/>
    <property type="project" value="TreeGrafter"/>
</dbReference>
<feature type="non-terminal residue" evidence="11">
    <location>
        <position position="197"/>
    </location>
</feature>
<dbReference type="InterPro" id="IPR002048">
    <property type="entry name" value="EF_hand_dom"/>
</dbReference>
<dbReference type="GO" id="GO:0005509">
    <property type="term" value="F:calcium ion binding"/>
    <property type="evidence" value="ECO:0007669"/>
    <property type="project" value="InterPro"/>
</dbReference>
<dbReference type="PRINTS" id="PR00450">
    <property type="entry name" value="RECOVERIN"/>
</dbReference>
<dbReference type="InterPro" id="IPR011992">
    <property type="entry name" value="EF-hand-dom_pair"/>
</dbReference>
<evidence type="ECO:0000259" key="10">
    <source>
        <dbReference type="PROSITE" id="PS50222"/>
    </source>
</evidence>
<evidence type="ECO:0000256" key="8">
    <source>
        <dbReference type="ARBA" id="ARBA00023305"/>
    </source>
</evidence>
<keyword evidence="6" id="KW-0106">Calcium</keyword>
<name>A0A7K6UDA6_9AVES</name>
<comment type="caution">
    <text evidence="11">The sequence shown here is derived from an EMBL/GenBank/DDBJ whole genome shotgun (WGS) entry which is preliminary data.</text>
</comment>
<dbReference type="GO" id="GO:0007601">
    <property type="term" value="P:visual perception"/>
    <property type="evidence" value="ECO:0007669"/>
    <property type="project" value="UniProtKB-KW"/>
</dbReference>
<dbReference type="Pfam" id="PF13833">
    <property type="entry name" value="EF-hand_8"/>
    <property type="match status" value="1"/>
</dbReference>
<dbReference type="EMBL" id="VZRW01009520">
    <property type="protein sequence ID" value="NWX20389.1"/>
    <property type="molecule type" value="Genomic_DNA"/>
</dbReference>
<sequence length="197" mass="22494">MGNMDGKTVEELSATECHQWYKKFMTECPSGQLTLYEFKQFFGLKNLGPSANNYVEQMFETFDFNKDGYMDFMEYVAALSLVLKGKVEQKLRWYFKLYDVDGNGCIDRGELLNIIKAIRAINRCNDAMTAEEFTNMVFDKIDINGDGELSLEEFMDGVQKDQVLLDTLTRSLDLTHIVQLIQNDVKNDAELGAVAAE</sequence>
<keyword evidence="8" id="KW-0844">Vision</keyword>
<dbReference type="PROSITE" id="PS00018">
    <property type="entry name" value="EF_HAND_1"/>
    <property type="match status" value="3"/>
</dbReference>
<evidence type="ECO:0000256" key="6">
    <source>
        <dbReference type="ARBA" id="ARBA00022837"/>
    </source>
</evidence>
<dbReference type="FunFam" id="1.10.238.10:FF:000052">
    <property type="entry name" value="Guanylate cyclase activator 1A"/>
    <property type="match status" value="1"/>
</dbReference>
<evidence type="ECO:0000256" key="5">
    <source>
        <dbReference type="ARBA" id="ARBA00022737"/>
    </source>
</evidence>
<proteinExistence type="predicted"/>
<evidence type="ECO:0000256" key="9">
    <source>
        <dbReference type="ARBA" id="ARBA00033141"/>
    </source>
</evidence>
<feature type="domain" description="EF-hand" evidence="10">
    <location>
        <begin position="50"/>
        <end position="85"/>
    </location>
</feature>
<dbReference type="SUPFAM" id="SSF47473">
    <property type="entry name" value="EF-hand"/>
    <property type="match status" value="1"/>
</dbReference>
<dbReference type="Gene3D" id="1.10.238.10">
    <property type="entry name" value="EF-hand"/>
    <property type="match status" value="2"/>
</dbReference>
<evidence type="ECO:0000256" key="4">
    <source>
        <dbReference type="ARBA" id="ARBA00022723"/>
    </source>
</evidence>
<feature type="non-terminal residue" evidence="11">
    <location>
        <position position="1"/>
    </location>
</feature>
<dbReference type="CDD" id="cd00051">
    <property type="entry name" value="EFh"/>
    <property type="match status" value="2"/>
</dbReference>
<evidence type="ECO:0000313" key="12">
    <source>
        <dbReference type="Proteomes" id="UP000559068"/>
    </source>
</evidence>
<dbReference type="GO" id="GO:0001917">
    <property type="term" value="C:photoreceptor inner segment"/>
    <property type="evidence" value="ECO:0007669"/>
    <property type="project" value="TreeGrafter"/>
</dbReference>
<dbReference type="AlphaFoldDB" id="A0A7K6UDA6"/>
<dbReference type="PANTHER" id="PTHR23055:SF13">
    <property type="entry name" value="GUANYLYL CYCLASE-ACTIVATING PROTEIN 1"/>
    <property type="match status" value="1"/>
</dbReference>
<organism evidence="11 12">
    <name type="scientific">Aegotheles bennettii</name>
    <dbReference type="NCBI Taxonomy" id="48278"/>
    <lineage>
        <taxon>Eukaryota</taxon>
        <taxon>Metazoa</taxon>
        <taxon>Chordata</taxon>
        <taxon>Craniata</taxon>
        <taxon>Vertebrata</taxon>
        <taxon>Euteleostomi</taxon>
        <taxon>Archelosauria</taxon>
        <taxon>Archosauria</taxon>
        <taxon>Dinosauria</taxon>
        <taxon>Saurischia</taxon>
        <taxon>Theropoda</taxon>
        <taxon>Coelurosauria</taxon>
        <taxon>Aves</taxon>
        <taxon>Neognathae</taxon>
        <taxon>Neoaves</taxon>
        <taxon>Strisores</taxon>
        <taxon>Caprimulgiformes</taxon>
        <taxon>Aegothelidae</taxon>
        <taxon>Aegotheles</taxon>
    </lineage>
</organism>
<evidence type="ECO:0000256" key="3">
    <source>
        <dbReference type="ARBA" id="ARBA00022707"/>
    </source>
</evidence>
<keyword evidence="5" id="KW-0677">Repeat</keyword>
<dbReference type="GO" id="GO:0008048">
    <property type="term" value="F:calcium sensitive guanylate cyclase activator activity"/>
    <property type="evidence" value="ECO:0007669"/>
    <property type="project" value="TreeGrafter"/>
</dbReference>
<gene>
    <name evidence="11" type="primary">Guca1a_0</name>
    <name evidence="11" type="ORF">AEGBEN_R00037</name>
</gene>
<dbReference type="InterPro" id="IPR028846">
    <property type="entry name" value="Recoverin"/>
</dbReference>
<evidence type="ECO:0000313" key="11">
    <source>
        <dbReference type="EMBL" id="NWX20389.1"/>
    </source>
</evidence>
<feature type="domain" description="EF-hand" evidence="10">
    <location>
        <begin position="129"/>
        <end position="164"/>
    </location>
</feature>
<dbReference type="Pfam" id="PF13499">
    <property type="entry name" value="EF-hand_7"/>
    <property type="match status" value="1"/>
</dbReference>
<keyword evidence="3" id="KW-0519">Myristate</keyword>
<protein>
    <recommendedName>
        <fullName evidence="1">Guanylyl cyclase-activating protein 1</fullName>
    </recommendedName>
    <alternativeName>
        <fullName evidence="9">Guanylate cyclase activator 1A</fullName>
    </alternativeName>
</protein>
<reference evidence="11 12" key="1">
    <citation type="submission" date="2019-09" db="EMBL/GenBank/DDBJ databases">
        <title>Bird 10,000 Genomes (B10K) Project - Family phase.</title>
        <authorList>
            <person name="Zhang G."/>
        </authorList>
    </citation>
    <scope>NUCLEOTIDE SEQUENCE [LARGE SCALE GENOMIC DNA]</scope>
    <source>
        <strain evidence="11">B10K-DU-029-76</strain>
        <tissue evidence="11">Heart</tissue>
    </source>
</reference>